<dbReference type="EMBL" id="JANPWB010000005">
    <property type="protein sequence ID" value="KAJ1189586.1"/>
    <property type="molecule type" value="Genomic_DNA"/>
</dbReference>
<dbReference type="AlphaFoldDB" id="A0AAV7ULM0"/>
<feature type="region of interest" description="Disordered" evidence="1">
    <location>
        <begin position="43"/>
        <end position="92"/>
    </location>
</feature>
<protein>
    <submittedName>
        <fullName evidence="2">Uncharacterized protein</fullName>
    </submittedName>
</protein>
<reference evidence="2" key="1">
    <citation type="journal article" date="2022" name="bioRxiv">
        <title>Sequencing and chromosome-scale assembly of the giantPleurodeles waltlgenome.</title>
        <authorList>
            <person name="Brown T."/>
            <person name="Elewa A."/>
            <person name="Iarovenko S."/>
            <person name="Subramanian E."/>
            <person name="Araus A.J."/>
            <person name="Petzold A."/>
            <person name="Susuki M."/>
            <person name="Suzuki K.-i.T."/>
            <person name="Hayashi T."/>
            <person name="Toyoda A."/>
            <person name="Oliveira C."/>
            <person name="Osipova E."/>
            <person name="Leigh N.D."/>
            <person name="Simon A."/>
            <person name="Yun M.H."/>
        </authorList>
    </citation>
    <scope>NUCLEOTIDE SEQUENCE</scope>
    <source>
        <strain evidence="2">20211129_DDA</strain>
        <tissue evidence="2">Liver</tissue>
    </source>
</reference>
<sequence>MWGGCQAHWLPREGLKPEAQWRAGRREGRPLLGDVVAPFVDKRGGCRGPPGASSSRVLDGSGAWGGPSEEWRPGSAGSAPKGGVGLRPHRGE</sequence>
<evidence type="ECO:0000256" key="1">
    <source>
        <dbReference type="SAM" id="MobiDB-lite"/>
    </source>
</evidence>
<keyword evidence="3" id="KW-1185">Reference proteome</keyword>
<proteinExistence type="predicted"/>
<accession>A0AAV7ULM0</accession>
<name>A0AAV7ULM0_PLEWA</name>
<dbReference type="Proteomes" id="UP001066276">
    <property type="component" value="Chromosome 3_1"/>
</dbReference>
<comment type="caution">
    <text evidence="2">The sequence shown here is derived from an EMBL/GenBank/DDBJ whole genome shotgun (WGS) entry which is preliminary data.</text>
</comment>
<evidence type="ECO:0000313" key="3">
    <source>
        <dbReference type="Proteomes" id="UP001066276"/>
    </source>
</evidence>
<evidence type="ECO:0000313" key="2">
    <source>
        <dbReference type="EMBL" id="KAJ1189586.1"/>
    </source>
</evidence>
<gene>
    <name evidence="2" type="ORF">NDU88_006330</name>
</gene>
<organism evidence="2 3">
    <name type="scientific">Pleurodeles waltl</name>
    <name type="common">Iberian ribbed newt</name>
    <dbReference type="NCBI Taxonomy" id="8319"/>
    <lineage>
        <taxon>Eukaryota</taxon>
        <taxon>Metazoa</taxon>
        <taxon>Chordata</taxon>
        <taxon>Craniata</taxon>
        <taxon>Vertebrata</taxon>
        <taxon>Euteleostomi</taxon>
        <taxon>Amphibia</taxon>
        <taxon>Batrachia</taxon>
        <taxon>Caudata</taxon>
        <taxon>Salamandroidea</taxon>
        <taxon>Salamandridae</taxon>
        <taxon>Pleurodelinae</taxon>
        <taxon>Pleurodeles</taxon>
    </lineage>
</organism>